<gene>
    <name evidence="3" type="ORF">B0I35DRAFT_211080</name>
</gene>
<dbReference type="GO" id="GO:0004029">
    <property type="term" value="F:aldehyde dehydrogenase (NAD+) activity"/>
    <property type="evidence" value="ECO:0007669"/>
    <property type="project" value="TreeGrafter"/>
</dbReference>
<dbReference type="Proteomes" id="UP000813444">
    <property type="component" value="Unassembled WGS sequence"/>
</dbReference>
<dbReference type="PANTHER" id="PTHR48079:SF6">
    <property type="entry name" value="NAD(P)-BINDING DOMAIN-CONTAINING PROTEIN-RELATED"/>
    <property type="match status" value="1"/>
</dbReference>
<evidence type="ECO:0008006" key="5">
    <source>
        <dbReference type="Google" id="ProtNLM"/>
    </source>
</evidence>
<dbReference type="Pfam" id="PF01370">
    <property type="entry name" value="Epimerase"/>
    <property type="match status" value="1"/>
</dbReference>
<dbReference type="GO" id="GO:0005737">
    <property type="term" value="C:cytoplasm"/>
    <property type="evidence" value="ECO:0007669"/>
    <property type="project" value="TreeGrafter"/>
</dbReference>
<dbReference type="InterPro" id="IPR001509">
    <property type="entry name" value="Epimerase_deHydtase"/>
</dbReference>
<accession>A0A8K0SUM8</accession>
<dbReference type="InterPro" id="IPR016040">
    <property type="entry name" value="NAD(P)-bd_dom"/>
</dbReference>
<dbReference type="OrthoDB" id="10262413at2759"/>
<evidence type="ECO:0000313" key="4">
    <source>
        <dbReference type="Proteomes" id="UP000813444"/>
    </source>
</evidence>
<organism evidence="3 4">
    <name type="scientific">Stachybotrys elegans</name>
    <dbReference type="NCBI Taxonomy" id="80388"/>
    <lineage>
        <taxon>Eukaryota</taxon>
        <taxon>Fungi</taxon>
        <taxon>Dikarya</taxon>
        <taxon>Ascomycota</taxon>
        <taxon>Pezizomycotina</taxon>
        <taxon>Sordariomycetes</taxon>
        <taxon>Hypocreomycetidae</taxon>
        <taxon>Hypocreales</taxon>
        <taxon>Stachybotryaceae</taxon>
        <taxon>Stachybotrys</taxon>
    </lineage>
</organism>
<sequence length="350" mass="38053">MSPRVFLTGATGYMGGSVFASLHQTNPEYDFTLLVRDEKRGEPFRTNYPGVKLVYGSLDDVNILEKAAAEADIVIHTANSSDHSPAAKAIISGLQTGHTAEQPGYLIHVSGSAILGWYDFKHQRFGEAPVEEQKYHDIDDIERLLTLPDDAFHRDIDKIVLAANSDAVRIAVLCPPTIYGKGTGLGNTRSIQVPALTKGVLGLSFAPYVGAGKAEWDNVHIDDLVDVFRLLVEASQDPARRDNSEIFGPKAYYFAENGRHRWADVARWVAEEAARQGYLPEALSKSVSFAEITKIDSPAAATFGLNCLGKSARAQKFLGWQPKAVALKDTIADTVTAEAWGLGLVPKTQA</sequence>
<feature type="domain" description="NAD(P)-binding" evidence="2">
    <location>
        <begin position="9"/>
        <end position="95"/>
    </location>
</feature>
<dbReference type="SUPFAM" id="SSF51735">
    <property type="entry name" value="NAD(P)-binding Rossmann-fold domains"/>
    <property type="match status" value="1"/>
</dbReference>
<protein>
    <recommendedName>
        <fullName evidence="5">NAD(P)-binding domain-containing protein</fullName>
    </recommendedName>
</protein>
<dbReference type="PANTHER" id="PTHR48079">
    <property type="entry name" value="PROTEIN YEEZ"/>
    <property type="match status" value="1"/>
</dbReference>
<keyword evidence="4" id="KW-1185">Reference proteome</keyword>
<dbReference type="InterPro" id="IPR051783">
    <property type="entry name" value="NAD(P)-dependent_oxidoreduct"/>
</dbReference>
<dbReference type="EMBL" id="JAGPNK010000005">
    <property type="protein sequence ID" value="KAH7321283.1"/>
    <property type="molecule type" value="Genomic_DNA"/>
</dbReference>
<proteinExistence type="predicted"/>
<reference evidence="3" key="1">
    <citation type="journal article" date="2021" name="Nat. Commun.">
        <title>Genetic determinants of endophytism in the Arabidopsis root mycobiome.</title>
        <authorList>
            <person name="Mesny F."/>
            <person name="Miyauchi S."/>
            <person name="Thiergart T."/>
            <person name="Pickel B."/>
            <person name="Atanasova L."/>
            <person name="Karlsson M."/>
            <person name="Huettel B."/>
            <person name="Barry K.W."/>
            <person name="Haridas S."/>
            <person name="Chen C."/>
            <person name="Bauer D."/>
            <person name="Andreopoulos W."/>
            <person name="Pangilinan J."/>
            <person name="LaButti K."/>
            <person name="Riley R."/>
            <person name="Lipzen A."/>
            <person name="Clum A."/>
            <person name="Drula E."/>
            <person name="Henrissat B."/>
            <person name="Kohler A."/>
            <person name="Grigoriev I.V."/>
            <person name="Martin F.M."/>
            <person name="Hacquard S."/>
        </authorList>
    </citation>
    <scope>NUCLEOTIDE SEQUENCE</scope>
    <source>
        <strain evidence="3">MPI-CAGE-CH-0235</strain>
    </source>
</reference>
<evidence type="ECO:0000259" key="2">
    <source>
        <dbReference type="Pfam" id="PF13460"/>
    </source>
</evidence>
<feature type="domain" description="NAD-dependent epimerase/dehydratase" evidence="1">
    <location>
        <begin position="156"/>
        <end position="236"/>
    </location>
</feature>
<dbReference type="InterPro" id="IPR036291">
    <property type="entry name" value="NAD(P)-bd_dom_sf"/>
</dbReference>
<name>A0A8K0SUM8_9HYPO</name>
<dbReference type="AlphaFoldDB" id="A0A8K0SUM8"/>
<dbReference type="Gene3D" id="3.40.50.720">
    <property type="entry name" value="NAD(P)-binding Rossmann-like Domain"/>
    <property type="match status" value="1"/>
</dbReference>
<dbReference type="Pfam" id="PF13460">
    <property type="entry name" value="NAD_binding_10"/>
    <property type="match status" value="1"/>
</dbReference>
<evidence type="ECO:0000259" key="1">
    <source>
        <dbReference type="Pfam" id="PF01370"/>
    </source>
</evidence>
<comment type="caution">
    <text evidence="3">The sequence shown here is derived from an EMBL/GenBank/DDBJ whole genome shotgun (WGS) entry which is preliminary data.</text>
</comment>
<evidence type="ECO:0000313" key="3">
    <source>
        <dbReference type="EMBL" id="KAH7321283.1"/>
    </source>
</evidence>